<gene>
    <name evidence="2" type="ORF">D2U88_11195</name>
    <name evidence="3" type="ORF">FQ019_11095</name>
</gene>
<dbReference type="RefSeq" id="WP_119640680.1">
    <property type="nucleotide sequence ID" value="NZ_QXFJ01000026.1"/>
</dbReference>
<dbReference type="AlphaFoldDB" id="A0A418N6T1"/>
<accession>A0A418N6T1</accession>
<sequence>MKKLNLLTMGLWTLGLFLMSCTKDYDSEPASGSGNIITMGEAVEVKCWDLNKNGVADKEEDKNRDGKVDNSDCNQP</sequence>
<feature type="region of interest" description="Disordered" evidence="1">
    <location>
        <begin position="57"/>
        <end position="76"/>
    </location>
</feature>
<feature type="compositionally biased region" description="Basic and acidic residues" evidence="1">
    <location>
        <begin position="57"/>
        <end position="70"/>
    </location>
</feature>
<evidence type="ECO:0000256" key="1">
    <source>
        <dbReference type="SAM" id="MobiDB-lite"/>
    </source>
</evidence>
<dbReference type="PROSITE" id="PS51257">
    <property type="entry name" value="PROKAR_LIPOPROTEIN"/>
    <property type="match status" value="1"/>
</dbReference>
<organism evidence="2 4">
    <name type="scientific">Flagellimonas aequoris</name>
    <dbReference type="NCBI Taxonomy" id="2306997"/>
    <lineage>
        <taxon>Bacteria</taxon>
        <taxon>Pseudomonadati</taxon>
        <taxon>Bacteroidota</taxon>
        <taxon>Flavobacteriia</taxon>
        <taxon>Flavobacteriales</taxon>
        <taxon>Flavobacteriaceae</taxon>
        <taxon>Flagellimonas</taxon>
    </lineage>
</organism>
<evidence type="ECO:0000313" key="2">
    <source>
        <dbReference type="EMBL" id="RIV70086.1"/>
    </source>
</evidence>
<keyword evidence="5" id="KW-1185">Reference proteome</keyword>
<name>A0A418N6T1_9FLAO</name>
<protein>
    <submittedName>
        <fullName evidence="2">Uncharacterized protein</fullName>
    </submittedName>
</protein>
<evidence type="ECO:0000313" key="4">
    <source>
        <dbReference type="Proteomes" id="UP000284189"/>
    </source>
</evidence>
<evidence type="ECO:0000313" key="5">
    <source>
        <dbReference type="Proteomes" id="UP000321528"/>
    </source>
</evidence>
<dbReference type="OrthoDB" id="966030at2"/>
<reference evidence="3 5" key="2">
    <citation type="submission" date="2019-07" db="EMBL/GenBank/DDBJ databases">
        <title>Draft genome of two Muricauda strains isolated from deep sea.</title>
        <authorList>
            <person name="Sun C."/>
        </authorList>
    </citation>
    <scope>NUCLEOTIDE SEQUENCE [LARGE SCALE GENOMIC DNA]</scope>
    <source>
        <strain evidence="3 5">NH166</strain>
    </source>
</reference>
<evidence type="ECO:0000313" key="3">
    <source>
        <dbReference type="EMBL" id="TXK01671.1"/>
    </source>
</evidence>
<comment type="caution">
    <text evidence="2">The sequence shown here is derived from an EMBL/GenBank/DDBJ whole genome shotgun (WGS) entry which is preliminary data.</text>
</comment>
<dbReference type="EMBL" id="QXFJ01000026">
    <property type="protein sequence ID" value="RIV70086.1"/>
    <property type="molecule type" value="Genomic_DNA"/>
</dbReference>
<reference evidence="2 4" key="1">
    <citation type="submission" date="2018-08" db="EMBL/GenBank/DDBJ databases">
        <title>Proposal of Muricauda 72 sp.nov. and Muricauda NH166 sp.nov., isolated from seawater.</title>
        <authorList>
            <person name="Cheng H."/>
            <person name="Wu Y.-H."/>
            <person name="Guo L.-L."/>
            <person name="Xu X.-W."/>
        </authorList>
    </citation>
    <scope>NUCLEOTIDE SEQUENCE [LARGE SCALE GENOMIC DNA]</scope>
    <source>
        <strain evidence="2 4">NH166</strain>
    </source>
</reference>
<dbReference type="Proteomes" id="UP000321528">
    <property type="component" value="Unassembled WGS sequence"/>
</dbReference>
<dbReference type="EMBL" id="VNWL01000025">
    <property type="protein sequence ID" value="TXK01671.1"/>
    <property type="molecule type" value="Genomic_DNA"/>
</dbReference>
<dbReference type="Proteomes" id="UP000284189">
    <property type="component" value="Unassembled WGS sequence"/>
</dbReference>
<proteinExistence type="predicted"/>